<name>A0A0A2VMP4_BEABA</name>
<reference evidence="12 13" key="1">
    <citation type="submission" date="2012-10" db="EMBL/GenBank/DDBJ databases">
        <title>Genome sequencing and analysis of entomopathogenic fungi Beauveria bassiana D1-5.</title>
        <authorList>
            <person name="Li Q."/>
            <person name="Wang L."/>
            <person name="Zhang Z."/>
            <person name="Wang Q."/>
            <person name="Ren J."/>
            <person name="Wang M."/>
            <person name="Xu W."/>
            <person name="Wang J."/>
            <person name="Lu Y."/>
            <person name="Du Q."/>
            <person name="Sun Z."/>
        </authorList>
    </citation>
    <scope>NUCLEOTIDE SEQUENCE [LARGE SCALE GENOMIC DNA]</scope>
    <source>
        <strain evidence="12 13">D1-5</strain>
    </source>
</reference>
<dbReference type="InterPro" id="IPR001806">
    <property type="entry name" value="Small_GTPase"/>
</dbReference>
<dbReference type="SMART" id="SM00174">
    <property type="entry name" value="RHO"/>
    <property type="match status" value="1"/>
</dbReference>
<comment type="similarity">
    <text evidence="2">Belongs to the small GTPase superfamily. Rho family.</text>
</comment>
<dbReference type="Pfam" id="PF00071">
    <property type="entry name" value="Ras"/>
    <property type="match status" value="1"/>
</dbReference>
<dbReference type="GO" id="GO:0010590">
    <property type="term" value="P:regulation of septum digestion after cytokinesis"/>
    <property type="evidence" value="ECO:0007669"/>
    <property type="project" value="EnsemblFungi"/>
</dbReference>
<evidence type="ECO:0000313" key="13">
    <source>
        <dbReference type="Proteomes" id="UP000030106"/>
    </source>
</evidence>
<evidence type="ECO:0000256" key="3">
    <source>
        <dbReference type="ARBA" id="ARBA00022475"/>
    </source>
</evidence>
<gene>
    <name evidence="12" type="ORF">BBAD15_g5507</name>
</gene>
<dbReference type="GO" id="GO:0005829">
    <property type="term" value="C:cytosol"/>
    <property type="evidence" value="ECO:0007669"/>
    <property type="project" value="EnsemblFungi"/>
</dbReference>
<proteinExistence type="inferred from homology"/>
<keyword evidence="7" id="KW-0472">Membrane</keyword>
<dbReference type="PANTHER" id="PTHR24072">
    <property type="entry name" value="RHO FAMILY GTPASE"/>
    <property type="match status" value="1"/>
</dbReference>
<dbReference type="GO" id="GO:0030950">
    <property type="term" value="P:establishment or maintenance of actin cytoskeleton polarity"/>
    <property type="evidence" value="ECO:0007669"/>
    <property type="project" value="EnsemblFungi"/>
</dbReference>
<dbReference type="InterPro" id="IPR005225">
    <property type="entry name" value="Small_GTP-bd"/>
</dbReference>
<dbReference type="SMART" id="SM00175">
    <property type="entry name" value="RAB"/>
    <property type="match status" value="1"/>
</dbReference>
<protein>
    <recommendedName>
        <fullName evidence="10">GTP-binding protein RHO3</fullName>
    </recommendedName>
</protein>
<dbReference type="eggNOG" id="KOG0393">
    <property type="taxonomic scope" value="Eukaryota"/>
</dbReference>
<evidence type="ECO:0000256" key="5">
    <source>
        <dbReference type="ARBA" id="ARBA00022741"/>
    </source>
</evidence>
<dbReference type="GO" id="GO:0005525">
    <property type="term" value="F:GTP binding"/>
    <property type="evidence" value="ECO:0007669"/>
    <property type="project" value="UniProtKB-KW"/>
</dbReference>
<feature type="region of interest" description="Disordered" evidence="11">
    <location>
        <begin position="420"/>
        <end position="449"/>
    </location>
</feature>
<dbReference type="PRINTS" id="PR00449">
    <property type="entry name" value="RASTRNSFRMNG"/>
</dbReference>
<dbReference type="PROSITE" id="PS51421">
    <property type="entry name" value="RAS"/>
    <property type="match status" value="1"/>
</dbReference>
<evidence type="ECO:0000256" key="7">
    <source>
        <dbReference type="ARBA" id="ARBA00023136"/>
    </source>
</evidence>
<dbReference type="GO" id="GO:0045921">
    <property type="term" value="P:positive regulation of exocytosis"/>
    <property type="evidence" value="ECO:0007669"/>
    <property type="project" value="EnsemblFungi"/>
</dbReference>
<dbReference type="SMART" id="SM00173">
    <property type="entry name" value="RAS"/>
    <property type="match status" value="1"/>
</dbReference>
<organism evidence="12 13">
    <name type="scientific">Beauveria bassiana D1-5</name>
    <dbReference type="NCBI Taxonomy" id="1245745"/>
    <lineage>
        <taxon>Eukaryota</taxon>
        <taxon>Fungi</taxon>
        <taxon>Dikarya</taxon>
        <taxon>Ascomycota</taxon>
        <taxon>Pezizomycotina</taxon>
        <taxon>Sordariomycetes</taxon>
        <taxon>Hypocreomycetidae</taxon>
        <taxon>Hypocreales</taxon>
        <taxon>Cordycipitaceae</taxon>
        <taxon>Beauveria</taxon>
    </lineage>
</organism>
<comment type="caution">
    <text evidence="12">The sequence shown here is derived from an EMBL/GenBank/DDBJ whole genome shotgun (WGS) entry which is preliminary data.</text>
</comment>
<accession>A0A0A2VMP4</accession>
<evidence type="ECO:0000256" key="4">
    <source>
        <dbReference type="ARBA" id="ARBA00022481"/>
    </source>
</evidence>
<dbReference type="Proteomes" id="UP000030106">
    <property type="component" value="Unassembled WGS sequence"/>
</dbReference>
<evidence type="ECO:0000256" key="8">
    <source>
        <dbReference type="ARBA" id="ARBA00023288"/>
    </source>
</evidence>
<dbReference type="GO" id="GO:0005886">
    <property type="term" value="C:plasma membrane"/>
    <property type="evidence" value="ECO:0007669"/>
    <property type="project" value="UniProtKB-SubCell"/>
</dbReference>
<evidence type="ECO:0000256" key="11">
    <source>
        <dbReference type="SAM" id="MobiDB-lite"/>
    </source>
</evidence>
<dbReference type="GO" id="GO:0090338">
    <property type="term" value="P:positive regulation of formin-nucleated actin cable assembly"/>
    <property type="evidence" value="ECO:0007669"/>
    <property type="project" value="EnsemblFungi"/>
</dbReference>
<keyword evidence="9" id="KW-0636">Prenylation</keyword>
<evidence type="ECO:0000256" key="2">
    <source>
        <dbReference type="ARBA" id="ARBA00010142"/>
    </source>
</evidence>
<evidence type="ECO:0000313" key="12">
    <source>
        <dbReference type="EMBL" id="KGQ09151.1"/>
    </source>
</evidence>
<comment type="subcellular location">
    <subcellularLocation>
        <location evidence="1">Cell membrane</location>
        <topology evidence="1">Lipid-anchor</topology>
    </subcellularLocation>
</comment>
<dbReference type="STRING" id="1245745.A0A0A2VMP4"/>
<keyword evidence="5" id="KW-0547">Nucleotide-binding</keyword>
<feature type="compositionally biased region" description="Basic residues" evidence="11">
    <location>
        <begin position="440"/>
        <end position="449"/>
    </location>
</feature>
<dbReference type="AlphaFoldDB" id="A0A0A2VMP4"/>
<dbReference type="NCBIfam" id="TIGR00231">
    <property type="entry name" value="small_GTP"/>
    <property type="match status" value="1"/>
</dbReference>
<keyword evidence="6" id="KW-0342">GTP-binding</keyword>
<dbReference type="Gene3D" id="3.40.50.300">
    <property type="entry name" value="P-loop containing nucleotide triphosphate hydrolases"/>
    <property type="match status" value="1"/>
</dbReference>
<dbReference type="PROSITE" id="PS51420">
    <property type="entry name" value="RHO"/>
    <property type="match status" value="1"/>
</dbReference>
<keyword evidence="4" id="KW-0488">Methylation</keyword>
<keyword evidence="3" id="KW-1003">Cell membrane</keyword>
<dbReference type="GO" id="GO:0003924">
    <property type="term" value="F:GTPase activity"/>
    <property type="evidence" value="ECO:0007669"/>
    <property type="project" value="EnsemblFungi"/>
</dbReference>
<dbReference type="EMBL" id="ANFO01000490">
    <property type="protein sequence ID" value="KGQ09151.1"/>
    <property type="molecule type" value="Genomic_DNA"/>
</dbReference>
<dbReference type="GO" id="GO:0032153">
    <property type="term" value="C:cell division site"/>
    <property type="evidence" value="ECO:0007669"/>
    <property type="project" value="EnsemblFungi"/>
</dbReference>
<feature type="region of interest" description="Disordered" evidence="11">
    <location>
        <begin position="290"/>
        <end position="356"/>
    </location>
</feature>
<dbReference type="GO" id="GO:0007264">
    <property type="term" value="P:small GTPase-mediated signal transduction"/>
    <property type="evidence" value="ECO:0007669"/>
    <property type="project" value="InterPro"/>
</dbReference>
<dbReference type="PROSITE" id="PS51419">
    <property type="entry name" value="RAB"/>
    <property type="match status" value="1"/>
</dbReference>
<sequence>MPLCGGSKNVQRKLVLLGDGACGKTSLLNVFTRGYFPTVYEPTVFENYVHDIFVDSVHIELSLWDTAGQEEFDRLRSLSYDDTDLIMLCYSVDSKDSLENVESKWVGEIADNCAGVKLVLVALKCDLREQTEEEDAEEAAGASAPAAEVAEPREKKPLITYEQGLEVARRIGASRYLECSAMKNRGVNEAFTEAARVALSVKKEREESKCVIILSLRYDSRTTGRFIDRHVLAQFLDLLATRWVESGRRITASLGLEIHVIGAKLRTWIITTVENQMPLFQSRRAAPTEPAAAEAALKKPGLFHSCREPSPARTTSTTTSSSGDVRSKRGSFLRRSHDDGAVAVTEQEDAPQRSPSLLHKGLYKMGMGGNDSDLDPSILRAREHVMGAEAAEEEADRALDAARRRVREAREHVRRLEEEAEADARRARIKQHHAAEVSKRGKVLGRHGL</sequence>
<dbReference type="GO" id="GO:0000226">
    <property type="term" value="P:microtubule cytoskeleton organization"/>
    <property type="evidence" value="ECO:0007669"/>
    <property type="project" value="EnsemblFungi"/>
</dbReference>
<evidence type="ECO:0000256" key="1">
    <source>
        <dbReference type="ARBA" id="ARBA00004193"/>
    </source>
</evidence>
<keyword evidence="8" id="KW-0449">Lipoprotein</keyword>
<evidence type="ECO:0000256" key="9">
    <source>
        <dbReference type="ARBA" id="ARBA00023289"/>
    </source>
</evidence>
<dbReference type="GO" id="GO:0005933">
    <property type="term" value="C:cellular bud"/>
    <property type="evidence" value="ECO:0007669"/>
    <property type="project" value="EnsemblFungi"/>
</dbReference>
<evidence type="ECO:0000256" key="10">
    <source>
        <dbReference type="ARBA" id="ARBA00067968"/>
    </source>
</evidence>
<dbReference type="SUPFAM" id="SSF52540">
    <property type="entry name" value="P-loop containing nucleoside triphosphate hydrolases"/>
    <property type="match status" value="1"/>
</dbReference>
<dbReference type="FunFam" id="3.40.50.300:FF:000780">
    <property type="entry name" value="Rho GTPase Rho3"/>
    <property type="match status" value="1"/>
</dbReference>
<evidence type="ECO:0000256" key="6">
    <source>
        <dbReference type="ARBA" id="ARBA00023134"/>
    </source>
</evidence>
<dbReference type="InterPro" id="IPR003578">
    <property type="entry name" value="Small_GTPase_Rho"/>
</dbReference>
<dbReference type="HOGENOM" id="CLU_609682_0_0_1"/>
<dbReference type="OrthoDB" id="8830751at2759"/>
<dbReference type="InterPro" id="IPR027417">
    <property type="entry name" value="P-loop_NTPase"/>
</dbReference>